<reference evidence="1" key="1">
    <citation type="submission" date="2023-04" db="EMBL/GenBank/DDBJ databases">
        <title>A chromosome-level genome assembly of the parasitoid wasp Eretmocerus hayati.</title>
        <authorList>
            <person name="Zhong Y."/>
            <person name="Liu S."/>
            <person name="Liu Y."/>
        </authorList>
    </citation>
    <scope>NUCLEOTIDE SEQUENCE</scope>
    <source>
        <strain evidence="1">ZJU_SS_LIU_2023</strain>
    </source>
</reference>
<evidence type="ECO:0000313" key="2">
    <source>
        <dbReference type="Proteomes" id="UP001239111"/>
    </source>
</evidence>
<proteinExistence type="predicted"/>
<comment type="caution">
    <text evidence="1">The sequence shown here is derived from an EMBL/GenBank/DDBJ whole genome shotgun (WGS) entry which is preliminary data.</text>
</comment>
<dbReference type="Proteomes" id="UP001239111">
    <property type="component" value="Chromosome 4"/>
</dbReference>
<gene>
    <name evidence="1" type="ORF">QAD02_007993</name>
</gene>
<keyword evidence="2" id="KW-1185">Reference proteome</keyword>
<protein>
    <submittedName>
        <fullName evidence="1">Uncharacterized protein</fullName>
    </submittedName>
</protein>
<evidence type="ECO:0000313" key="1">
    <source>
        <dbReference type="EMBL" id="KAJ8666331.1"/>
    </source>
</evidence>
<accession>A0ACC2N613</accession>
<organism evidence="1 2">
    <name type="scientific">Eretmocerus hayati</name>
    <dbReference type="NCBI Taxonomy" id="131215"/>
    <lineage>
        <taxon>Eukaryota</taxon>
        <taxon>Metazoa</taxon>
        <taxon>Ecdysozoa</taxon>
        <taxon>Arthropoda</taxon>
        <taxon>Hexapoda</taxon>
        <taxon>Insecta</taxon>
        <taxon>Pterygota</taxon>
        <taxon>Neoptera</taxon>
        <taxon>Endopterygota</taxon>
        <taxon>Hymenoptera</taxon>
        <taxon>Apocrita</taxon>
        <taxon>Proctotrupomorpha</taxon>
        <taxon>Chalcidoidea</taxon>
        <taxon>Aphelinidae</taxon>
        <taxon>Aphelininae</taxon>
        <taxon>Eretmocerus</taxon>
    </lineage>
</organism>
<dbReference type="EMBL" id="CM056744">
    <property type="protein sequence ID" value="KAJ8666331.1"/>
    <property type="molecule type" value="Genomic_DNA"/>
</dbReference>
<sequence length="146" mass="15986">MKQGQTLHTLTDFSFRFTAQLHLGHELRGLLLGITNVLTHHGTIESGTADMVLLIRAMSAAQAQSESRASRRRRGAAKCVRGGVMAKHNGCRMSSCDEYKLIINLEGSLTRLRCKMPRADYNPEITRKISHPGLKIASSTVAAGKV</sequence>
<name>A0ACC2N613_9HYME</name>